<keyword evidence="3" id="KW-1185">Reference proteome</keyword>
<dbReference type="HOGENOM" id="CLU_2427611_0_0_1"/>
<evidence type="ECO:0000313" key="2">
    <source>
        <dbReference type="EMBL" id="EQB60038.1"/>
    </source>
</evidence>
<gene>
    <name evidence="2" type="ORF">NAPIS_ORF02377</name>
</gene>
<dbReference type="InterPro" id="IPR006909">
    <property type="entry name" value="Rad21/Rec8_C_eu"/>
</dbReference>
<reference evidence="2 3" key="1">
    <citation type="journal article" date="2013" name="BMC Genomics">
        <title>Genome sequencing and comparative genomics of honey bee microsporidia, Nosema apis reveal novel insights into host-parasite interactions.</title>
        <authorList>
            <person name="Chen Yp."/>
            <person name="Pettis J.S."/>
            <person name="Zhao Y."/>
            <person name="Liu X."/>
            <person name="Tallon L.J."/>
            <person name="Sadzewicz L.D."/>
            <person name="Li R."/>
            <person name="Zheng H."/>
            <person name="Huang S."/>
            <person name="Zhang X."/>
            <person name="Hamilton M.C."/>
            <person name="Pernal S.F."/>
            <person name="Melathopoulos A.P."/>
            <person name="Yan X."/>
            <person name="Evans J.D."/>
        </authorList>
    </citation>
    <scope>NUCLEOTIDE SEQUENCE [LARGE SCALE GENOMIC DNA]</scope>
    <source>
        <strain evidence="2 3">BRL 01</strain>
    </source>
</reference>
<dbReference type="EMBL" id="KE647334">
    <property type="protein sequence ID" value="EQB60038.1"/>
    <property type="molecule type" value="Genomic_DNA"/>
</dbReference>
<dbReference type="VEuPathDB" id="MicrosporidiaDB:NAPIS_ORF02377"/>
<proteinExistence type="predicted"/>
<dbReference type="Gene3D" id="1.10.10.580">
    <property type="entry name" value="Structural maintenance of chromosome 1. Chain E"/>
    <property type="match status" value="1"/>
</dbReference>
<organism evidence="2 3">
    <name type="scientific">Vairimorpha apis BRL 01</name>
    <dbReference type="NCBI Taxonomy" id="1037528"/>
    <lineage>
        <taxon>Eukaryota</taxon>
        <taxon>Fungi</taxon>
        <taxon>Fungi incertae sedis</taxon>
        <taxon>Microsporidia</taxon>
        <taxon>Nosematidae</taxon>
        <taxon>Vairimorpha</taxon>
    </lineage>
</organism>
<evidence type="ECO:0000259" key="1">
    <source>
        <dbReference type="Pfam" id="PF04824"/>
    </source>
</evidence>
<dbReference type="AlphaFoldDB" id="T0L5U3"/>
<accession>T0L5U3</accession>
<evidence type="ECO:0000313" key="3">
    <source>
        <dbReference type="Proteomes" id="UP000053780"/>
    </source>
</evidence>
<protein>
    <recommendedName>
        <fullName evidence="1">Rad21/Rec8-like protein C-terminal eukaryotic domain-containing protein</fullName>
    </recommendedName>
</protein>
<name>T0L5U3_9MICR</name>
<sequence>MRDQTTIDHYNEISIDDGFSCPSLPISDVCDESKMKVEDLPSSFVFEEYVKDFGRNEQAECFYSLLNLASQQLIDVKQESPISPIYCNLIS</sequence>
<dbReference type="InterPro" id="IPR023093">
    <property type="entry name" value="ScpA-like_C"/>
</dbReference>
<dbReference type="Proteomes" id="UP000053780">
    <property type="component" value="Unassembled WGS sequence"/>
</dbReference>
<feature type="domain" description="Rad21/Rec8-like protein C-terminal eukaryotic" evidence="1">
    <location>
        <begin position="51"/>
        <end position="85"/>
    </location>
</feature>
<dbReference type="Pfam" id="PF04824">
    <property type="entry name" value="Rad21_Rec8"/>
    <property type="match status" value="1"/>
</dbReference>
<dbReference type="InterPro" id="IPR036390">
    <property type="entry name" value="WH_DNA-bd_sf"/>
</dbReference>
<dbReference type="SUPFAM" id="SSF46785">
    <property type="entry name" value="Winged helix' DNA-binding domain"/>
    <property type="match status" value="1"/>
</dbReference>
<dbReference type="OrthoDB" id="10071381at2759"/>